<dbReference type="Proteomes" id="UP001139031">
    <property type="component" value="Unassembled WGS sequence"/>
</dbReference>
<evidence type="ECO:0000313" key="2">
    <source>
        <dbReference type="Proteomes" id="UP001139031"/>
    </source>
</evidence>
<accession>A0ABS7U512</accession>
<sequence length="47" mass="5004">MRDRPRRRPRGVKAACLADIDPEQQHGDLSIAAGSIYSGIILGAAAE</sequence>
<dbReference type="EMBL" id="JAIRAU010000057">
    <property type="protein sequence ID" value="MBZ5715650.1"/>
    <property type="molecule type" value="Genomic_DNA"/>
</dbReference>
<gene>
    <name evidence="1" type="ORF">K7C98_41020</name>
</gene>
<evidence type="ECO:0000313" key="1">
    <source>
        <dbReference type="EMBL" id="MBZ5715650.1"/>
    </source>
</evidence>
<reference evidence="1" key="1">
    <citation type="submission" date="2021-08" db="EMBL/GenBank/DDBJ databases">
        <authorList>
            <person name="Stevens D.C."/>
        </authorList>
    </citation>
    <scope>NUCLEOTIDE SEQUENCE</scope>
    <source>
        <strain evidence="1">DSM 53165</strain>
    </source>
</reference>
<protein>
    <submittedName>
        <fullName evidence="1">Uncharacterized protein</fullName>
    </submittedName>
</protein>
<name>A0ABS7U512_9BACT</name>
<keyword evidence="2" id="KW-1185">Reference proteome</keyword>
<organism evidence="1 2">
    <name type="scientific">Nannocystis pusilla</name>
    <dbReference type="NCBI Taxonomy" id="889268"/>
    <lineage>
        <taxon>Bacteria</taxon>
        <taxon>Pseudomonadati</taxon>
        <taxon>Myxococcota</taxon>
        <taxon>Polyangia</taxon>
        <taxon>Nannocystales</taxon>
        <taxon>Nannocystaceae</taxon>
        <taxon>Nannocystis</taxon>
    </lineage>
</organism>
<comment type="caution">
    <text evidence="1">The sequence shown here is derived from an EMBL/GenBank/DDBJ whole genome shotgun (WGS) entry which is preliminary data.</text>
</comment>
<dbReference type="RefSeq" id="WP_224197388.1">
    <property type="nucleotide sequence ID" value="NZ_JAIRAU010000057.1"/>
</dbReference>
<proteinExistence type="predicted"/>